<feature type="repeat" description="WD" evidence="2">
    <location>
        <begin position="1284"/>
        <end position="1319"/>
    </location>
</feature>
<dbReference type="SUPFAM" id="SSF52200">
    <property type="entry name" value="Toll/Interleukin receptor TIR domain"/>
    <property type="match status" value="1"/>
</dbReference>
<accession>A0A507F427</accession>
<dbReference type="InterPro" id="IPR035897">
    <property type="entry name" value="Toll_tir_struct_dom_sf"/>
</dbReference>
<reference evidence="6 7" key="1">
    <citation type="journal article" date="2019" name="Sci. Rep.">
        <title>Comparative genomics of chytrid fungi reveal insights into the obligate biotrophic and pathogenic lifestyle of Synchytrium endobioticum.</title>
        <authorList>
            <person name="van de Vossenberg B.T.L.H."/>
            <person name="Warris S."/>
            <person name="Nguyen H.D.T."/>
            <person name="van Gent-Pelzer M.P.E."/>
            <person name="Joly D.L."/>
            <person name="van de Geest H.C."/>
            <person name="Bonants P.J.M."/>
            <person name="Smith D.S."/>
            <person name="Levesque C.A."/>
            <person name="van der Lee T.A.J."/>
        </authorList>
    </citation>
    <scope>NUCLEOTIDE SEQUENCE [LARGE SCALE GENOMIC DNA]</scope>
    <source>
        <strain evidence="6 7">CBS 675.73</strain>
    </source>
</reference>
<dbReference type="OrthoDB" id="2146628at2759"/>
<evidence type="ECO:0000259" key="4">
    <source>
        <dbReference type="Pfam" id="PF13676"/>
    </source>
</evidence>
<dbReference type="InterPro" id="IPR000157">
    <property type="entry name" value="TIR_dom"/>
</dbReference>
<proteinExistence type="predicted"/>
<dbReference type="SUPFAM" id="SSF50978">
    <property type="entry name" value="WD40 repeat-like"/>
    <property type="match status" value="2"/>
</dbReference>
<dbReference type="Pfam" id="PF00400">
    <property type="entry name" value="WD40"/>
    <property type="match status" value="3"/>
</dbReference>
<name>A0A507F427_9FUNG</name>
<dbReference type="Proteomes" id="UP000320333">
    <property type="component" value="Unassembled WGS sequence"/>
</dbReference>
<evidence type="ECO:0000259" key="5">
    <source>
        <dbReference type="Pfam" id="PF24883"/>
    </source>
</evidence>
<keyword evidence="7" id="KW-1185">Reference proteome</keyword>
<dbReference type="InterPro" id="IPR001680">
    <property type="entry name" value="WD40_rpt"/>
</dbReference>
<dbReference type="PANTHER" id="PTHR10039">
    <property type="entry name" value="AMELOGENIN"/>
    <property type="match status" value="1"/>
</dbReference>
<feature type="repeat" description="WD" evidence="2">
    <location>
        <begin position="1241"/>
        <end position="1282"/>
    </location>
</feature>
<dbReference type="PROSITE" id="PS50294">
    <property type="entry name" value="WD_REPEATS_REGION"/>
    <property type="match status" value="1"/>
</dbReference>
<comment type="caution">
    <text evidence="6">The sequence shown here is derived from an EMBL/GenBank/DDBJ whole genome shotgun (WGS) entry which is preliminary data.</text>
</comment>
<dbReference type="SMART" id="SM00320">
    <property type="entry name" value="WD40"/>
    <property type="match status" value="8"/>
</dbReference>
<feature type="compositionally biased region" description="Basic and acidic residues" evidence="3">
    <location>
        <begin position="66"/>
        <end position="79"/>
    </location>
</feature>
<feature type="region of interest" description="Disordered" evidence="3">
    <location>
        <begin position="1"/>
        <end position="122"/>
    </location>
</feature>
<feature type="compositionally biased region" description="Polar residues" evidence="3">
    <location>
        <begin position="1"/>
        <end position="24"/>
    </location>
</feature>
<dbReference type="Gene3D" id="3.40.50.10140">
    <property type="entry name" value="Toll/interleukin-1 receptor homology (TIR) domain"/>
    <property type="match status" value="1"/>
</dbReference>
<dbReference type="InterPro" id="IPR015943">
    <property type="entry name" value="WD40/YVTN_repeat-like_dom_sf"/>
</dbReference>
<feature type="domain" description="Nephrocystin 3-like N-terminal" evidence="5">
    <location>
        <begin position="697"/>
        <end position="860"/>
    </location>
</feature>
<evidence type="ECO:0000256" key="1">
    <source>
        <dbReference type="ARBA" id="ARBA00022737"/>
    </source>
</evidence>
<dbReference type="STRING" id="246404.A0A507F427"/>
<dbReference type="Pfam" id="PF24883">
    <property type="entry name" value="NPHP3_N"/>
    <property type="match status" value="1"/>
</dbReference>
<protein>
    <submittedName>
        <fullName evidence="6">Uncharacterized protein</fullName>
    </submittedName>
</protein>
<evidence type="ECO:0000256" key="3">
    <source>
        <dbReference type="SAM" id="MobiDB-lite"/>
    </source>
</evidence>
<gene>
    <name evidence="6" type="ORF">CcCBS67573_g06301</name>
</gene>
<organism evidence="6 7">
    <name type="scientific">Chytriomyces confervae</name>
    <dbReference type="NCBI Taxonomy" id="246404"/>
    <lineage>
        <taxon>Eukaryota</taxon>
        <taxon>Fungi</taxon>
        <taxon>Fungi incertae sedis</taxon>
        <taxon>Chytridiomycota</taxon>
        <taxon>Chytridiomycota incertae sedis</taxon>
        <taxon>Chytridiomycetes</taxon>
        <taxon>Chytridiales</taxon>
        <taxon>Chytriomycetaceae</taxon>
        <taxon>Chytriomyces</taxon>
    </lineage>
</organism>
<dbReference type="InterPro" id="IPR056884">
    <property type="entry name" value="NPHP3-like_N"/>
</dbReference>
<dbReference type="Pfam" id="PF13676">
    <property type="entry name" value="TIR_2"/>
    <property type="match status" value="1"/>
</dbReference>
<keyword evidence="1" id="KW-0677">Repeat</keyword>
<dbReference type="Gene3D" id="2.130.10.10">
    <property type="entry name" value="YVTN repeat-like/Quinoprotein amine dehydrogenase"/>
    <property type="match status" value="2"/>
</dbReference>
<evidence type="ECO:0000313" key="7">
    <source>
        <dbReference type="Proteomes" id="UP000320333"/>
    </source>
</evidence>
<dbReference type="InterPro" id="IPR036322">
    <property type="entry name" value="WD40_repeat_dom_sf"/>
</dbReference>
<dbReference type="EMBL" id="QEAP01000262">
    <property type="protein sequence ID" value="TPX71039.1"/>
    <property type="molecule type" value="Genomic_DNA"/>
</dbReference>
<evidence type="ECO:0000313" key="6">
    <source>
        <dbReference type="EMBL" id="TPX71039.1"/>
    </source>
</evidence>
<evidence type="ECO:0000256" key="2">
    <source>
        <dbReference type="PROSITE-ProRule" id="PRU00221"/>
    </source>
</evidence>
<dbReference type="GO" id="GO:0007165">
    <property type="term" value="P:signal transduction"/>
    <property type="evidence" value="ECO:0007669"/>
    <property type="project" value="InterPro"/>
</dbReference>
<keyword evidence="2" id="KW-0853">WD repeat</keyword>
<dbReference type="PROSITE" id="PS50082">
    <property type="entry name" value="WD_REPEATS_2"/>
    <property type="match status" value="2"/>
</dbReference>
<dbReference type="PANTHER" id="PTHR10039:SF14">
    <property type="entry name" value="NACHT DOMAIN-CONTAINING PROTEIN"/>
    <property type="match status" value="1"/>
</dbReference>
<sequence>MNSGTGRRSATVDNRNDAQSQPKRGSQDDAPNKLTAQELLGSPPPSPSIHASTPQKFWFPFASRKNKNDFKKGLKDSKPKGSNGTLPLEEPRFDSNESVSALAGETPATTSENVETEDARINHEDDTIGGLADEKLKEKLQNVANRLIQSMDASDADKKTLMDQLQDTEQKFETFKGFAEKVMAKATTGLVFLGDVGQNIQGSIDGFMTFIDTVAEIHPIMKLTWMVLSYGYKNDTKHDFGAFLTQYLQIRQKAKIIEDGSTTVLDLKAKQLLKSSVDELQKSLLASVELYLQYAQASCFGKLTRKYSEDLDTLSKNLERVFQDLIENAQLVSYLKIDIVIKKVENLTEITRDTNEATHSGNKKLDSVDANLKELHSLMTAYHVGRLPDYFSAHVLIGELVIVEQLKQPPKLSDLKKKIDERASALRGAAYGLFMEDKDGNHVRLSDDDEFQQMCKAYPDGIIHVDGLEIGVAVDVIFPSDNLVEISEIRAESAFDVMFSYCRKTEFQVHRIILALQASMPDLKVCTNKRNITSDAYEGMAEAVIKSSIIVVCLSADYLESDFCRQEVEYAFHLKKRIVCISMFESTDSARLETQAAQRLPFLGNCCAEFSGLNPSLSEWSTQLQKLVQTLVEEGKTDKVTDETQIWLDPVDVNEDLNQYDRENVPGTCSWVTKCIEVWMLDSKAGDVPEVGTDARNVPNVMWLSDGAGTGKSFISYRVWQEASSGLNPNLLPGSVFFCKHNDVKKSEPDSIVRTIAWNLGSLFPSMKDHLAKQLQKDKVAVQDGKQSILTKVGEAFKDLVIDGLKVAVDNLEVDLTKQYLIVVDALDECNAETRSAFLKILRNSKDGLPPFIKLFVTGRPEVDVYTAMKEADPFILEPSKENTTEDIKKFVHFRLSALERWGATNPENIGKMEKCEEEINKKADNLFVYARNICQYLRDGKFSLSEALDAIQGFSSGADSVYKAILAREHKKTNPSGPSAFRRVFRVILAVRKPLDVATLRSIGHLDFYETVQVISQYRSILKVENNEVAVIHKSLYDFLTTRSRCGTVFFISLRNAETELAQNCFEILKTQLFQNMAELDASQFYNHISVADIMDQGKFLTSAVVYAATFWGHHFVSSAYPPDLIPELHTFCRTKLIHWLELMLIQKNLRGVILTIASVQQRLSKFSENKDTKFVQSILEDVRKIAISCRNALTTSPLQVYRHALLAAPRNSEFFQTFSSYSTYEMSTGKPKIWGTLPLLGHTNLVLSTSFSKSGKFVVSGSKDMTVRVWLLETGECIQTLENVHKAAVSSVMFLDDEKSVASVSEDEQLVLWTLETNHWKILHPKVTGAEAADIPSVSICASKLYLVMGSTKGVKIWIREGHEYHRVETLKVMEEVNGRPVPKESSVQKESVTAIAMCQNGDFFLTGSNQSISCWDLRSAALTPGTMTLLLKRLKVYHSGKVLSICISKQGSWAASSDSEGGVKFFDTKTGKAKNEMTFHVPSGFVTSISLSPDDKSLVRVSNSGAVVHRCLQTQTDLKTIPAHLSRAHSVQMAVQGDVCVSGGSDAAVRITTLSGDFEEVTIGAQNTCVSVSPNCKYAVSGNTSAIVTLYDVQTGNILVTLRDGYWTSEVRVLNDMTVAVGDWDGVWKICHPVDKEVPADTLIPMSKDQYQEFHQKYESEHQLASAPIFELEEKDGWIRSKASRELIFDLTMAFNHARYDIPEKPEVSSVGNVIAWIIGNATWVISFPKK</sequence>
<feature type="domain" description="TIR" evidence="4">
    <location>
        <begin position="497"/>
        <end position="585"/>
    </location>
</feature>